<dbReference type="PANTHER" id="PTHR28083:SF1">
    <property type="entry name" value="GOOD FOR FULL DBP5 ACTIVITY PROTEIN 2"/>
    <property type="match status" value="1"/>
</dbReference>
<dbReference type="GO" id="GO:0005634">
    <property type="term" value="C:nucleus"/>
    <property type="evidence" value="ECO:0007669"/>
    <property type="project" value="TreeGrafter"/>
</dbReference>
<dbReference type="Pfam" id="PF21762">
    <property type="entry name" value="DEDDh_C"/>
    <property type="match status" value="1"/>
</dbReference>
<reference evidence="2 3" key="1">
    <citation type="journal article" date="2018" name="IMA Fungus">
        <title>IMA Genome-F 10: Nine draft genome sequences of Claviceps purpurea s.lat., including C. arundinis, C. humidiphila, and C. cf. spartinae, pseudomolecules for the pitch canker pathogen Fusarium circinatum, draft genome of Davidsoniella eucalypti, Grosmannia galeiformis, Quambalaria eucalypti, and Teratosphaeria destructans.</title>
        <authorList>
            <person name="Wingfield B.D."/>
            <person name="Liu M."/>
            <person name="Nguyen H.D."/>
            <person name="Lane F.A."/>
            <person name="Morgan S.W."/>
            <person name="De Vos L."/>
            <person name="Wilken P.M."/>
            <person name="Duong T.A."/>
            <person name="Aylward J."/>
            <person name="Coetzee M.P."/>
            <person name="Dadej K."/>
            <person name="De Beer Z.W."/>
            <person name="Findlay W."/>
            <person name="Havenga M."/>
            <person name="Kolarik M."/>
            <person name="Menzies J.G."/>
            <person name="Naidoo K."/>
            <person name="Pochopski O."/>
            <person name="Shoukouhi P."/>
            <person name="Santana Q.C."/>
            <person name="Seifert K.A."/>
            <person name="Soal N."/>
            <person name="Steenkamp E.T."/>
            <person name="Tatham C.T."/>
            <person name="van der Nest M.A."/>
            <person name="Wingfield M.J."/>
        </authorList>
    </citation>
    <scope>NUCLEOTIDE SEQUENCE [LARGE SCALE GENOMIC DNA]</scope>
    <source>
        <strain evidence="2">CMW44962</strain>
    </source>
</reference>
<comment type="caution">
    <text evidence="2">The sequence shown here is derived from an EMBL/GenBank/DDBJ whole genome shotgun (WGS) entry which is preliminary data.</text>
</comment>
<dbReference type="Proteomes" id="UP001138500">
    <property type="component" value="Unassembled WGS sequence"/>
</dbReference>
<dbReference type="AlphaFoldDB" id="A0A9W7VXZ7"/>
<evidence type="ECO:0000259" key="1">
    <source>
        <dbReference type="Pfam" id="PF21762"/>
    </source>
</evidence>
<dbReference type="InterPro" id="IPR048519">
    <property type="entry name" value="Gfd2/YDR514C-like_C"/>
</dbReference>
<proteinExistence type="predicted"/>
<accession>A0A9W7VXZ7</accession>
<dbReference type="EMBL" id="RIBY02002511">
    <property type="protein sequence ID" value="KAH9810760.1"/>
    <property type="molecule type" value="Genomic_DNA"/>
</dbReference>
<organism evidence="2 3">
    <name type="scientific">Teratosphaeria destructans</name>
    <dbReference type="NCBI Taxonomy" id="418781"/>
    <lineage>
        <taxon>Eukaryota</taxon>
        <taxon>Fungi</taxon>
        <taxon>Dikarya</taxon>
        <taxon>Ascomycota</taxon>
        <taxon>Pezizomycotina</taxon>
        <taxon>Dothideomycetes</taxon>
        <taxon>Dothideomycetidae</taxon>
        <taxon>Mycosphaerellales</taxon>
        <taxon>Teratosphaeriaceae</taxon>
        <taxon>Teratosphaeria</taxon>
    </lineage>
</organism>
<sequence>MNQSVEHGKPIKVMPYTTSGRQEITLLQNLLGITPAGTAQTAPIAAPVFICIDCEAFEHDHSKVTEVGVAVLDCRDVIGLDPHDQQQWFNKMKHAHFRPVEYAKLLNSESDPRRWHPGGFC</sequence>
<evidence type="ECO:0000313" key="2">
    <source>
        <dbReference type="EMBL" id="KAH9810760.1"/>
    </source>
</evidence>
<reference evidence="2 3" key="2">
    <citation type="journal article" date="2021" name="Curr. Genet.">
        <title>Genetic response to nitrogen starvation in the aggressive Eucalyptus foliar pathogen Teratosphaeria destructans.</title>
        <authorList>
            <person name="Havenga M."/>
            <person name="Wingfield B.D."/>
            <person name="Wingfield M.J."/>
            <person name="Dreyer L.L."/>
            <person name="Roets F."/>
            <person name="Aylward J."/>
        </authorList>
    </citation>
    <scope>NUCLEOTIDE SEQUENCE [LARGE SCALE GENOMIC DNA]</scope>
    <source>
        <strain evidence="2">CMW44962</strain>
    </source>
</reference>
<gene>
    <name evidence="2" type="ORF">Tdes44962_MAKER05991</name>
</gene>
<keyword evidence="3" id="KW-1185">Reference proteome</keyword>
<evidence type="ECO:0000313" key="3">
    <source>
        <dbReference type="Proteomes" id="UP001138500"/>
    </source>
</evidence>
<name>A0A9W7VXZ7_9PEZI</name>
<feature type="domain" description="Gfd2/YDR514C-like C-terminal" evidence="1">
    <location>
        <begin position="48"/>
        <end position="109"/>
    </location>
</feature>
<protein>
    <recommendedName>
        <fullName evidence="1">Gfd2/YDR514C-like C-terminal domain-containing protein</fullName>
    </recommendedName>
</protein>
<dbReference type="OrthoDB" id="5953249at2759"/>
<dbReference type="InterPro" id="IPR040151">
    <property type="entry name" value="Gfd2/YDR514C-like"/>
</dbReference>
<dbReference type="PANTHER" id="PTHR28083">
    <property type="entry name" value="GOOD FOR FULL DBP5 ACTIVITY PROTEIN 2"/>
    <property type="match status" value="1"/>
</dbReference>